<protein>
    <recommendedName>
        <fullName evidence="4">Zona occludens toxin N-terminal domain-containing protein</fullName>
    </recommendedName>
</protein>
<dbReference type="EMBL" id="VCHE01000039">
    <property type="protein sequence ID" value="KAB2574822.1"/>
    <property type="molecule type" value="Genomic_DNA"/>
</dbReference>
<accession>A0A5N5DCC3</accession>
<dbReference type="OrthoDB" id="2316594at2759"/>
<comment type="caution">
    <text evidence="2">The sequence shown here is derived from an EMBL/GenBank/DDBJ whole genome shotgun (WGS) entry which is preliminary data.</text>
</comment>
<proteinExistence type="predicted"/>
<evidence type="ECO:0000313" key="3">
    <source>
        <dbReference type="Proteomes" id="UP000325902"/>
    </source>
</evidence>
<dbReference type="AlphaFoldDB" id="A0A5N5DCC3"/>
<dbReference type="Proteomes" id="UP000325902">
    <property type="component" value="Unassembled WGS sequence"/>
</dbReference>
<dbReference type="InterPro" id="IPR027417">
    <property type="entry name" value="P-loop_NTPase"/>
</dbReference>
<gene>
    <name evidence="2" type="ORF">DBV05_g6553</name>
</gene>
<keyword evidence="3" id="KW-1185">Reference proteome</keyword>
<reference evidence="2 3" key="1">
    <citation type="journal article" date="2019" name="Sci. Rep.">
        <title>A multi-omics analysis of the grapevine pathogen Lasiodiplodia theobromae reveals that temperature affects the expression of virulence- and pathogenicity-related genes.</title>
        <authorList>
            <person name="Felix C."/>
            <person name="Meneses R."/>
            <person name="Goncalves M.F.M."/>
            <person name="Tilleman L."/>
            <person name="Duarte A.S."/>
            <person name="Jorrin-Novo J.V."/>
            <person name="Van de Peer Y."/>
            <person name="Deforce D."/>
            <person name="Van Nieuwerburgh F."/>
            <person name="Esteves A.C."/>
            <person name="Alves A."/>
        </authorList>
    </citation>
    <scope>NUCLEOTIDE SEQUENCE [LARGE SCALE GENOMIC DNA]</scope>
    <source>
        <strain evidence="2 3">LA-SOL3</strain>
    </source>
</reference>
<organism evidence="2 3">
    <name type="scientific">Lasiodiplodia theobromae</name>
    <dbReference type="NCBI Taxonomy" id="45133"/>
    <lineage>
        <taxon>Eukaryota</taxon>
        <taxon>Fungi</taxon>
        <taxon>Dikarya</taxon>
        <taxon>Ascomycota</taxon>
        <taxon>Pezizomycotina</taxon>
        <taxon>Dothideomycetes</taxon>
        <taxon>Dothideomycetes incertae sedis</taxon>
        <taxon>Botryosphaeriales</taxon>
        <taxon>Botryosphaeriaceae</taxon>
        <taxon>Lasiodiplodia</taxon>
    </lineage>
</organism>
<evidence type="ECO:0008006" key="4">
    <source>
        <dbReference type="Google" id="ProtNLM"/>
    </source>
</evidence>
<feature type="region of interest" description="Disordered" evidence="1">
    <location>
        <begin position="1"/>
        <end position="22"/>
    </location>
</feature>
<evidence type="ECO:0000256" key="1">
    <source>
        <dbReference type="SAM" id="MobiDB-lite"/>
    </source>
</evidence>
<feature type="compositionally biased region" description="Polar residues" evidence="1">
    <location>
        <begin position="1"/>
        <end position="14"/>
    </location>
</feature>
<dbReference type="SUPFAM" id="SSF52540">
    <property type="entry name" value="P-loop containing nucleoside triphosphate hydrolases"/>
    <property type="match status" value="1"/>
</dbReference>
<dbReference type="Gene3D" id="3.40.50.300">
    <property type="entry name" value="P-loop containing nucleotide triphosphate hydrolases"/>
    <property type="match status" value="1"/>
</dbReference>
<sequence length="579" mass="63060">MPSFTRSSNSPKQPGSSGSLFNFSLGDSSKMSSFGSSDLPLRNSVAASDRASTIQGASTPKGSGHHGIDRVVRELTRYLDLLRPGKSSQQDGDETTVCGLHIEELLTTPLFSWSVKLALADERKRGHTPSSAHFDQFALLGQERNTAATVANRASAHNPDGVEPIFLNTNAPWSAFLCGSQGSGKSHTLSVMLEGCLLPNKALGRLPEPLQGIVFHADALTAGGVCEAAHLCSAGVPVNVLVSPSNYWRLHQAYSKIEDPKRCLRVKRMKLKPRHLNVERMLALMAFNESSGRVPLYMEVINKILREMATSAQQSFQFDYRHFMRLLDQERLTPDQKGPMNLRLQLLESFMDVDSSDDNDADMFSPPAGTLTIVDLTDPFIDASSACTLFDICLALFLEDPNTNPTKTGPFHPSNPPPIGRVIALDEAHKYLSATSAASDRFTDSLLTAIRIQRHAGTRIIVATQEPTVSPKLLDLCSLTLVHRFSSPAWLAALRDHLAGLSSVAGRDEEEVRALFEEIVTLGVGEGLLFAPSAMVRVVVPQGGARGEKRILKLGTECLRFRTRPRVTSDGGRSVLAIR</sequence>
<name>A0A5N5DCC3_9PEZI</name>
<evidence type="ECO:0000313" key="2">
    <source>
        <dbReference type="EMBL" id="KAB2574822.1"/>
    </source>
</evidence>